<dbReference type="GO" id="GO:0005634">
    <property type="term" value="C:nucleus"/>
    <property type="evidence" value="ECO:0007669"/>
    <property type="project" value="TreeGrafter"/>
</dbReference>
<dbReference type="EMBL" id="MU839837">
    <property type="protein sequence ID" value="KAK1753556.1"/>
    <property type="molecule type" value="Genomic_DNA"/>
</dbReference>
<dbReference type="PANTHER" id="PTHR11042">
    <property type="entry name" value="EUKARYOTIC TRANSLATION INITIATION FACTOR 2-ALPHA KINASE EIF2-ALPHA KINASE -RELATED"/>
    <property type="match status" value="1"/>
</dbReference>
<comment type="caution">
    <text evidence="8">The sequence shown here is derived from an EMBL/GenBank/DDBJ whole genome shotgun (WGS) entry which is preliminary data.</text>
</comment>
<accession>A0AAJ0B8D2</accession>
<keyword evidence="3" id="KW-0418">Kinase</keyword>
<feature type="compositionally biased region" description="Basic and acidic residues" evidence="6">
    <location>
        <begin position="613"/>
        <end position="627"/>
    </location>
</feature>
<dbReference type="Gene3D" id="1.10.510.10">
    <property type="entry name" value="Transferase(Phosphotransferase) domain 1"/>
    <property type="match status" value="1"/>
</dbReference>
<evidence type="ECO:0000256" key="2">
    <source>
        <dbReference type="ARBA" id="ARBA00022741"/>
    </source>
</evidence>
<feature type="domain" description="Protein kinase" evidence="7">
    <location>
        <begin position="180"/>
        <end position="569"/>
    </location>
</feature>
<feature type="compositionally biased region" description="Pro residues" evidence="6">
    <location>
        <begin position="590"/>
        <end position="612"/>
    </location>
</feature>
<dbReference type="GO" id="GO:0005524">
    <property type="term" value="F:ATP binding"/>
    <property type="evidence" value="ECO:0007669"/>
    <property type="project" value="UniProtKB-KW"/>
</dbReference>
<dbReference type="GO" id="GO:0004672">
    <property type="term" value="F:protein kinase activity"/>
    <property type="evidence" value="ECO:0007669"/>
    <property type="project" value="InterPro"/>
</dbReference>
<dbReference type="InterPro" id="IPR000719">
    <property type="entry name" value="Prot_kinase_dom"/>
</dbReference>
<evidence type="ECO:0000313" key="8">
    <source>
        <dbReference type="EMBL" id="KAK1753556.1"/>
    </source>
</evidence>
<dbReference type="AlphaFoldDB" id="A0AAJ0B8D2"/>
<dbReference type="Proteomes" id="UP001239445">
    <property type="component" value="Unassembled WGS sequence"/>
</dbReference>
<dbReference type="SUPFAM" id="SSF56112">
    <property type="entry name" value="Protein kinase-like (PK-like)"/>
    <property type="match status" value="1"/>
</dbReference>
<dbReference type="PROSITE" id="PS00108">
    <property type="entry name" value="PROTEIN_KINASE_ST"/>
    <property type="match status" value="1"/>
</dbReference>
<protein>
    <recommendedName>
        <fullName evidence="7">Protein kinase domain-containing protein</fullName>
    </recommendedName>
</protein>
<evidence type="ECO:0000313" key="9">
    <source>
        <dbReference type="Proteomes" id="UP001239445"/>
    </source>
</evidence>
<evidence type="ECO:0000256" key="1">
    <source>
        <dbReference type="ARBA" id="ARBA00022679"/>
    </source>
</evidence>
<feature type="compositionally biased region" description="Low complexity" evidence="6">
    <location>
        <begin position="1"/>
        <end position="14"/>
    </location>
</feature>
<keyword evidence="1" id="KW-0808">Transferase</keyword>
<proteinExistence type="inferred from homology"/>
<dbReference type="InterPro" id="IPR050339">
    <property type="entry name" value="CC_SR_Kinase"/>
</dbReference>
<name>A0AAJ0B8D2_9PEZI</name>
<comment type="similarity">
    <text evidence="5">Belongs to the protein kinase superfamily. Ser/Thr protein kinase family. GCN2 subfamily.</text>
</comment>
<dbReference type="GO" id="GO:0005737">
    <property type="term" value="C:cytoplasm"/>
    <property type="evidence" value="ECO:0007669"/>
    <property type="project" value="TreeGrafter"/>
</dbReference>
<keyword evidence="2" id="KW-0547">Nucleotide-binding</keyword>
<evidence type="ECO:0000256" key="6">
    <source>
        <dbReference type="SAM" id="MobiDB-lite"/>
    </source>
</evidence>
<evidence type="ECO:0000259" key="7">
    <source>
        <dbReference type="PROSITE" id="PS50011"/>
    </source>
</evidence>
<dbReference type="Pfam" id="PF00069">
    <property type="entry name" value="Pkinase"/>
    <property type="match status" value="1"/>
</dbReference>
<keyword evidence="9" id="KW-1185">Reference proteome</keyword>
<dbReference type="PROSITE" id="PS50011">
    <property type="entry name" value="PROTEIN_KINASE_DOM"/>
    <property type="match status" value="1"/>
</dbReference>
<reference evidence="8" key="1">
    <citation type="submission" date="2023-06" db="EMBL/GenBank/DDBJ databases">
        <title>Genome-scale phylogeny and comparative genomics of the fungal order Sordariales.</title>
        <authorList>
            <consortium name="Lawrence Berkeley National Laboratory"/>
            <person name="Hensen N."/>
            <person name="Bonometti L."/>
            <person name="Westerberg I."/>
            <person name="Brannstrom I.O."/>
            <person name="Guillou S."/>
            <person name="Cros-Aarteil S."/>
            <person name="Calhoun S."/>
            <person name="Haridas S."/>
            <person name="Kuo A."/>
            <person name="Mondo S."/>
            <person name="Pangilinan J."/>
            <person name="Riley R."/>
            <person name="Labutti K."/>
            <person name="Andreopoulos B."/>
            <person name="Lipzen A."/>
            <person name="Chen C."/>
            <person name="Yanf M."/>
            <person name="Daum C."/>
            <person name="Ng V."/>
            <person name="Clum A."/>
            <person name="Steindorff A."/>
            <person name="Ohm R."/>
            <person name="Martin F."/>
            <person name="Silar P."/>
            <person name="Natvig D."/>
            <person name="Lalanne C."/>
            <person name="Gautier V."/>
            <person name="Ament-Velasquez S.L."/>
            <person name="Kruys A."/>
            <person name="Hutchinson M.I."/>
            <person name="Powell A.J."/>
            <person name="Barry K."/>
            <person name="Miller A.N."/>
            <person name="Grigoriev I.V."/>
            <person name="Debuchy R."/>
            <person name="Gladieux P."/>
            <person name="Thoren M.H."/>
            <person name="Johannesson H."/>
        </authorList>
    </citation>
    <scope>NUCLEOTIDE SEQUENCE</scope>
    <source>
        <strain evidence="8">PSN4</strain>
    </source>
</reference>
<gene>
    <name evidence="8" type="ORF">QBC47DRAFT_386728</name>
</gene>
<organism evidence="8 9">
    <name type="scientific">Echria macrotheca</name>
    <dbReference type="NCBI Taxonomy" id="438768"/>
    <lineage>
        <taxon>Eukaryota</taxon>
        <taxon>Fungi</taxon>
        <taxon>Dikarya</taxon>
        <taxon>Ascomycota</taxon>
        <taxon>Pezizomycotina</taxon>
        <taxon>Sordariomycetes</taxon>
        <taxon>Sordariomycetidae</taxon>
        <taxon>Sordariales</taxon>
        <taxon>Schizotheciaceae</taxon>
        <taxon>Echria</taxon>
    </lineage>
</organism>
<feature type="region of interest" description="Disordered" evidence="6">
    <location>
        <begin position="483"/>
        <end position="509"/>
    </location>
</feature>
<dbReference type="InterPro" id="IPR011009">
    <property type="entry name" value="Kinase-like_dom_sf"/>
</dbReference>
<keyword evidence="4" id="KW-0067">ATP-binding</keyword>
<feature type="region of interest" description="Disordered" evidence="6">
    <location>
        <begin position="1"/>
        <end position="23"/>
    </location>
</feature>
<feature type="region of interest" description="Disordered" evidence="6">
    <location>
        <begin position="411"/>
        <end position="432"/>
    </location>
</feature>
<dbReference type="InterPro" id="IPR008271">
    <property type="entry name" value="Ser/Thr_kinase_AS"/>
</dbReference>
<evidence type="ECO:0000256" key="5">
    <source>
        <dbReference type="ARBA" id="ARBA00037982"/>
    </source>
</evidence>
<dbReference type="SMART" id="SM00220">
    <property type="entry name" value="S_TKc"/>
    <property type="match status" value="1"/>
</dbReference>
<evidence type="ECO:0000256" key="3">
    <source>
        <dbReference type="ARBA" id="ARBA00022777"/>
    </source>
</evidence>
<evidence type="ECO:0000256" key="4">
    <source>
        <dbReference type="ARBA" id="ARBA00022840"/>
    </source>
</evidence>
<feature type="region of interest" description="Disordered" evidence="6">
    <location>
        <begin position="589"/>
        <end position="706"/>
    </location>
</feature>
<sequence>MPSARSRLSASLSSHGDDMGPSERAVLRRTKINQTIDRIDEKMHRRSEPDARFICLSDLHTIWRDNQLYRDIIDRRLSNTQIEHIRRDMLPFVSFLVWICVEDRFDKFVSIVFDGGETPVQILRLPVTEHHLRVTFELPPSQLTRWHEQYAFIPATVRFHDQDEGVQTIEDKLVRLPFDKKGTNHALHGGYGKVEFFDVSPEYVDMDWGGLKFNPSPNNPGVAVAVKTFDFDIRDDAASEVRNLKLLKQSLTTNTSIALHLGLIDHASQYLIIFRRAMFGDLWQFLYCGMPPDDTERQHHAYTFKDRFPGAVKGVDITSALLEQCRDLALALKFLHTPRSIAGAMTFCAHMDLKPDNILIYDAGPSKPVGQWKICDFGISAFKEDEDEEPAPSGSIGDLYSIATLRMRPKRNEGSYQPPEVDTLAMPTGKDSRRIGRKGDIWSFGAIFAEVLSFAMERDTYVKEFREERVKGCRATRADDRFYSPVTRPRPSPTHLLPVPPAPTAAPTEREFQLRPAVATWLAKVAREASAPRQSIDCWAEVVMQILKVNADERPKAPRLADMVEHVYQHTLKANQSKEIVCEFVDPKIPKPNRPISVEPPTPELPSNPNPADPKDRPKREGKKEYENPQVTQWKPSPVIRPDLTKDLTVTPSRQGSEKSRRHSSRSSMLGKPFNAYGIKYNEDRRRRQSPPSPDDYAEVHKVHPPPRGASAVSVDCVFKDGLQAAYLFKDTVSIYCIGREGDAVPPTPTSIVLDRASRCTWSGVALAGEYLAVWGKRESDETTRLSLVRTSPAVDHLQTPPEHEMTSFDSNKRVAVSRMGFAALIRYRKLLILDLQPKPIALYERETPRTQTFTDVAFNEEGDLLYAWATGSLKEPSGGLFVYRVTRLANDRPESKGYYKCDVNEKIPTRLFPYNSYQGCIIAANSRLYYPAVIKASTLKDKIYLPRHTSEAIENVTVKAACMYNNHSLVTVQRTNFSFDNIEYHYRLVEYPLRFGAVHQLGDPVLICKLSISPSAGDEVRAVRHGDDILVFVVHVDGRYEVVRFTAIEGGAIARSDTAPAEGGLFIKGLKG</sequence>
<feature type="compositionally biased region" description="Pro residues" evidence="6">
    <location>
        <begin position="488"/>
        <end position="504"/>
    </location>
</feature>